<protein>
    <recommendedName>
        <fullName evidence="9">Fibronectin type-III domain-containing protein</fullName>
    </recommendedName>
</protein>
<evidence type="ECO:0000256" key="3">
    <source>
        <dbReference type="ARBA" id="ARBA00022741"/>
    </source>
</evidence>
<dbReference type="PANTHER" id="PTHR46877">
    <property type="entry name" value="EPH RECEPTOR A5"/>
    <property type="match status" value="1"/>
</dbReference>
<evidence type="ECO:0000259" key="9">
    <source>
        <dbReference type="PROSITE" id="PS50853"/>
    </source>
</evidence>
<proteinExistence type="predicted"/>
<evidence type="ECO:0000256" key="8">
    <source>
        <dbReference type="SAM" id="Phobius"/>
    </source>
</evidence>
<dbReference type="GO" id="GO:0030425">
    <property type="term" value="C:dendrite"/>
    <property type="evidence" value="ECO:0007669"/>
    <property type="project" value="TreeGrafter"/>
</dbReference>
<evidence type="ECO:0000256" key="7">
    <source>
        <dbReference type="ARBA" id="ARBA00023170"/>
    </source>
</evidence>
<accession>A0A8T2PJX3</accession>
<dbReference type="EMBL" id="JAFBMS010000004">
    <property type="protein sequence ID" value="KAG9352874.1"/>
    <property type="molecule type" value="Genomic_DNA"/>
</dbReference>
<dbReference type="GO" id="GO:0005886">
    <property type="term" value="C:plasma membrane"/>
    <property type="evidence" value="ECO:0007669"/>
    <property type="project" value="TreeGrafter"/>
</dbReference>
<dbReference type="Pfam" id="PF00041">
    <property type="entry name" value="fn3"/>
    <property type="match status" value="1"/>
</dbReference>
<dbReference type="CDD" id="cd00063">
    <property type="entry name" value="FN3"/>
    <property type="match status" value="1"/>
</dbReference>
<evidence type="ECO:0000256" key="4">
    <source>
        <dbReference type="ARBA" id="ARBA00022840"/>
    </source>
</evidence>
<gene>
    <name evidence="10" type="ORF">JZ751_017450</name>
</gene>
<dbReference type="InterPro" id="IPR036116">
    <property type="entry name" value="FN3_sf"/>
</dbReference>
<dbReference type="SMART" id="SM00060">
    <property type="entry name" value="FN3"/>
    <property type="match status" value="1"/>
</dbReference>
<evidence type="ECO:0000256" key="2">
    <source>
        <dbReference type="ARBA" id="ARBA00022692"/>
    </source>
</evidence>
<dbReference type="Proteomes" id="UP000824540">
    <property type="component" value="Unassembled WGS sequence"/>
</dbReference>
<dbReference type="SUPFAM" id="SSF49265">
    <property type="entry name" value="Fibronectin type III"/>
    <property type="match status" value="1"/>
</dbReference>
<keyword evidence="4" id="KW-0067">ATP-binding</keyword>
<keyword evidence="3" id="KW-0547">Nucleotide-binding</keyword>
<keyword evidence="11" id="KW-1185">Reference proteome</keyword>
<comment type="caution">
    <text evidence="10">The sequence shown here is derived from an EMBL/GenBank/DDBJ whole genome shotgun (WGS) entry which is preliminary data.</text>
</comment>
<sequence length="274" mass="30248">MSPGILSGGAVKESSLPLHTMTSLAPKMWGHRVGALGVSCGGVFISEWRCTHSAPGKEMAVSIMHQVSRTVDSITLSWSQPDQPNGVILDYELQYYEKDLTEYNSSTVKSQTNTAVIRGLKPGAIYVFQVRARTVAGFGRYSGKMYFQTMTEVPGLELRQGRACKGKRLYWGFGGVGGSYSEQSQTPQLQLQLQLQRGVIKNKEEYNTSMQEKLPLIIGSAAAGLVFLIAVVVIIIVCNRRRGFERADSEYTDKLQHYTSGHRVLGQMDLAKQC</sequence>
<keyword evidence="5 8" id="KW-1133">Transmembrane helix</keyword>
<comment type="subcellular location">
    <subcellularLocation>
        <location evidence="1">Membrane</location>
        <topology evidence="1">Single-pass membrane protein</topology>
    </subcellularLocation>
</comment>
<dbReference type="InterPro" id="IPR013783">
    <property type="entry name" value="Ig-like_fold"/>
</dbReference>
<reference evidence="10" key="1">
    <citation type="thesis" date="2021" institute="BYU ScholarsArchive" country="Provo, UT, USA">
        <title>Applications of and Algorithms for Genome Assembly and Genomic Analyses with an Emphasis on Marine Teleosts.</title>
        <authorList>
            <person name="Pickett B.D."/>
        </authorList>
    </citation>
    <scope>NUCLEOTIDE SEQUENCE</scope>
    <source>
        <strain evidence="10">HI-2016</strain>
    </source>
</reference>
<name>A0A8T2PJX3_9TELE</name>
<evidence type="ECO:0000256" key="6">
    <source>
        <dbReference type="ARBA" id="ARBA00023136"/>
    </source>
</evidence>
<evidence type="ECO:0000256" key="5">
    <source>
        <dbReference type="ARBA" id="ARBA00022989"/>
    </source>
</evidence>
<dbReference type="InterPro" id="IPR003961">
    <property type="entry name" value="FN3_dom"/>
</dbReference>
<dbReference type="OrthoDB" id="8950763at2759"/>
<dbReference type="AlphaFoldDB" id="A0A8T2PJX3"/>
<dbReference type="Gene3D" id="2.60.40.10">
    <property type="entry name" value="Immunoglobulins"/>
    <property type="match status" value="1"/>
</dbReference>
<dbReference type="PRINTS" id="PR00014">
    <property type="entry name" value="FNTYPEIII"/>
</dbReference>
<dbReference type="InterPro" id="IPR050449">
    <property type="entry name" value="Ephrin_rcpt_TKs"/>
</dbReference>
<keyword evidence="6 8" id="KW-0472">Membrane</keyword>
<dbReference type="GO" id="GO:0005524">
    <property type="term" value="F:ATP binding"/>
    <property type="evidence" value="ECO:0007669"/>
    <property type="project" value="UniProtKB-KW"/>
</dbReference>
<evidence type="ECO:0000313" key="10">
    <source>
        <dbReference type="EMBL" id="KAG9352874.1"/>
    </source>
</evidence>
<dbReference type="PROSITE" id="PS50853">
    <property type="entry name" value="FN3"/>
    <property type="match status" value="1"/>
</dbReference>
<keyword evidence="7" id="KW-0675">Receptor</keyword>
<evidence type="ECO:0000313" key="11">
    <source>
        <dbReference type="Proteomes" id="UP000824540"/>
    </source>
</evidence>
<dbReference type="PANTHER" id="PTHR46877:SF11">
    <property type="entry name" value="EPHRIN TYPE-B RECEPTOR 2"/>
    <property type="match status" value="1"/>
</dbReference>
<keyword evidence="2 8" id="KW-0812">Transmembrane</keyword>
<dbReference type="GO" id="GO:0005005">
    <property type="term" value="F:transmembrane-ephrin receptor activity"/>
    <property type="evidence" value="ECO:0007669"/>
    <property type="project" value="TreeGrafter"/>
</dbReference>
<dbReference type="FunFam" id="2.60.40.10:FF:000110">
    <property type="entry name" value="Ephrin type-B receptor 2"/>
    <property type="match status" value="1"/>
</dbReference>
<feature type="transmembrane region" description="Helical" evidence="8">
    <location>
        <begin position="216"/>
        <end position="238"/>
    </location>
</feature>
<evidence type="ECO:0000256" key="1">
    <source>
        <dbReference type="ARBA" id="ARBA00004167"/>
    </source>
</evidence>
<dbReference type="GO" id="GO:0007411">
    <property type="term" value="P:axon guidance"/>
    <property type="evidence" value="ECO:0007669"/>
    <property type="project" value="TreeGrafter"/>
</dbReference>
<organism evidence="10 11">
    <name type="scientific">Albula glossodonta</name>
    <name type="common">roundjaw bonefish</name>
    <dbReference type="NCBI Taxonomy" id="121402"/>
    <lineage>
        <taxon>Eukaryota</taxon>
        <taxon>Metazoa</taxon>
        <taxon>Chordata</taxon>
        <taxon>Craniata</taxon>
        <taxon>Vertebrata</taxon>
        <taxon>Euteleostomi</taxon>
        <taxon>Actinopterygii</taxon>
        <taxon>Neopterygii</taxon>
        <taxon>Teleostei</taxon>
        <taxon>Albuliformes</taxon>
        <taxon>Albulidae</taxon>
        <taxon>Albula</taxon>
    </lineage>
</organism>
<feature type="domain" description="Fibronectin type-III" evidence="9">
    <location>
        <begin position="60"/>
        <end position="152"/>
    </location>
</feature>